<keyword evidence="6" id="KW-0503">Monooxygenase</keyword>
<dbReference type="Pfam" id="PF00067">
    <property type="entry name" value="p450"/>
    <property type="match status" value="1"/>
</dbReference>
<dbReference type="HOGENOM" id="CLU_001570_2_1_1"/>
<dbReference type="RefSeq" id="XP_016640975.1">
    <property type="nucleotide sequence ID" value="XM_016789148.1"/>
</dbReference>
<dbReference type="InterPro" id="IPR036396">
    <property type="entry name" value="Cyt_P450_sf"/>
</dbReference>
<dbReference type="PRINTS" id="PR00463">
    <property type="entry name" value="EP450I"/>
</dbReference>
<feature type="binding site" description="axial binding residue" evidence="5">
    <location>
        <position position="448"/>
    </location>
    <ligand>
        <name>heme</name>
        <dbReference type="ChEBI" id="CHEBI:30413"/>
    </ligand>
    <ligandPart>
        <name>Fe</name>
        <dbReference type="ChEBI" id="CHEBI:18248"/>
    </ligandPart>
</feature>
<evidence type="ECO:0000256" key="1">
    <source>
        <dbReference type="ARBA" id="ARBA00010617"/>
    </source>
</evidence>
<dbReference type="GO" id="GO:0005506">
    <property type="term" value="F:iron ion binding"/>
    <property type="evidence" value="ECO:0007669"/>
    <property type="project" value="InterPro"/>
</dbReference>
<comment type="cofactor">
    <cofactor evidence="5">
        <name>heme</name>
        <dbReference type="ChEBI" id="CHEBI:30413"/>
    </cofactor>
</comment>
<dbReference type="EMBL" id="JOWA01000110">
    <property type="protein sequence ID" value="KEZ41176.1"/>
    <property type="molecule type" value="Genomic_DNA"/>
</dbReference>
<dbReference type="VEuPathDB" id="FungiDB:SAPIO_CDS7256"/>
<evidence type="ECO:0000256" key="3">
    <source>
        <dbReference type="ARBA" id="ARBA00023002"/>
    </source>
</evidence>
<sequence length="529" mass="61543">MELALLYFAAPILFFSVLQQLLSWRRKRLAPTPKFPGPKQFPIVGRVHDVPRFSIWLKFKEWADIHGPIYQTRALNQTFIIVSDEQIAHELLVKRGNIYSGRPQIRSLIGHKEGPAYSALMDRNDTWARQRKWVHAAMTEAYRHHFYQHIERETKRYLVTLLVDPERFYSNTREYCGRIMSRLTWDRAFEGKLNGESAEQTMNAMSVSGPITNTITPLWHIPFPINPWKKFEVKREATQRAWWLSNFHIARERFLRGDLPADTWAYRYFEEVRKEGNWDVEQDDDQAVFASCMIGFLNLVGVITNSGPLKFFLMAMALHPEWQRKAQEEIDRVCGGRMPTIEDFPDLPTVRACLKETVRWRPNVPLGVAHQAERDDEYQGVKIKKGTNIIACEWALSRSPSKYPDPERYRPERWLEPGWPTYQEPLTRYPNFREGLGLHIFGWGRRKCLGNTLIDDELFVCGAALCWGFNMAPKTCPRTGKEVPIDTLASNSHALLEPDPFQMSFKPRSEARASQILEGYKEVVGELKV</sequence>
<dbReference type="GO" id="GO:0020037">
    <property type="term" value="F:heme binding"/>
    <property type="evidence" value="ECO:0007669"/>
    <property type="project" value="InterPro"/>
</dbReference>
<dbReference type="GeneID" id="27726328"/>
<evidence type="ECO:0000313" key="7">
    <source>
        <dbReference type="EMBL" id="KEZ41176.1"/>
    </source>
</evidence>
<dbReference type="PANTHER" id="PTHR46300:SF6">
    <property type="entry name" value="CYTOCHROME P450 2C30"/>
    <property type="match status" value="1"/>
</dbReference>
<comment type="similarity">
    <text evidence="1 6">Belongs to the cytochrome P450 family.</text>
</comment>
<gene>
    <name evidence="7" type="ORF">SAPIO_CDS7256</name>
</gene>
<reference evidence="7 8" key="1">
    <citation type="journal article" date="2014" name="Genome Announc.">
        <title>Draft genome sequence of the pathogenic fungus Scedosporium apiospermum.</title>
        <authorList>
            <person name="Vandeputte P."/>
            <person name="Ghamrawi S."/>
            <person name="Rechenmann M."/>
            <person name="Iltis A."/>
            <person name="Giraud S."/>
            <person name="Fleury M."/>
            <person name="Thornton C."/>
            <person name="Delhaes L."/>
            <person name="Meyer W."/>
            <person name="Papon N."/>
            <person name="Bouchara J.P."/>
        </authorList>
    </citation>
    <scope>NUCLEOTIDE SEQUENCE [LARGE SCALE GENOMIC DNA]</scope>
    <source>
        <strain evidence="7 8">IHEM 14462</strain>
    </source>
</reference>
<evidence type="ECO:0000256" key="5">
    <source>
        <dbReference type="PIRSR" id="PIRSR602401-1"/>
    </source>
</evidence>
<keyword evidence="3 6" id="KW-0560">Oxidoreductase</keyword>
<keyword evidence="5 6" id="KW-0349">Heme</keyword>
<evidence type="ECO:0000256" key="4">
    <source>
        <dbReference type="ARBA" id="ARBA00023004"/>
    </source>
</evidence>
<dbReference type="InterPro" id="IPR050364">
    <property type="entry name" value="Cytochrome_P450_fung"/>
</dbReference>
<accession>A0A084G1G4</accession>
<dbReference type="GO" id="GO:0016705">
    <property type="term" value="F:oxidoreductase activity, acting on paired donors, with incorporation or reduction of molecular oxygen"/>
    <property type="evidence" value="ECO:0007669"/>
    <property type="project" value="InterPro"/>
</dbReference>
<dbReference type="Proteomes" id="UP000028545">
    <property type="component" value="Unassembled WGS sequence"/>
</dbReference>
<organism evidence="7 8">
    <name type="scientific">Pseudallescheria apiosperma</name>
    <name type="common">Scedosporium apiospermum</name>
    <dbReference type="NCBI Taxonomy" id="563466"/>
    <lineage>
        <taxon>Eukaryota</taxon>
        <taxon>Fungi</taxon>
        <taxon>Dikarya</taxon>
        <taxon>Ascomycota</taxon>
        <taxon>Pezizomycotina</taxon>
        <taxon>Sordariomycetes</taxon>
        <taxon>Hypocreomycetidae</taxon>
        <taxon>Microascales</taxon>
        <taxon>Microascaceae</taxon>
        <taxon>Scedosporium</taxon>
    </lineage>
</organism>
<dbReference type="GO" id="GO:0004497">
    <property type="term" value="F:monooxygenase activity"/>
    <property type="evidence" value="ECO:0007669"/>
    <property type="project" value="UniProtKB-KW"/>
</dbReference>
<proteinExistence type="inferred from homology"/>
<dbReference type="PROSITE" id="PS00086">
    <property type="entry name" value="CYTOCHROME_P450"/>
    <property type="match status" value="1"/>
</dbReference>
<dbReference type="AlphaFoldDB" id="A0A084G1G4"/>
<dbReference type="PANTHER" id="PTHR46300">
    <property type="entry name" value="P450, PUTATIVE (EUROFUNG)-RELATED-RELATED"/>
    <property type="match status" value="1"/>
</dbReference>
<keyword evidence="2 5" id="KW-0479">Metal-binding</keyword>
<keyword evidence="8" id="KW-1185">Reference proteome</keyword>
<dbReference type="InterPro" id="IPR001128">
    <property type="entry name" value="Cyt_P450"/>
</dbReference>
<keyword evidence="4 5" id="KW-0408">Iron</keyword>
<dbReference type="OrthoDB" id="1103324at2759"/>
<name>A0A084G1G4_PSEDA</name>
<dbReference type="SUPFAM" id="SSF48264">
    <property type="entry name" value="Cytochrome P450"/>
    <property type="match status" value="1"/>
</dbReference>
<evidence type="ECO:0000256" key="6">
    <source>
        <dbReference type="RuleBase" id="RU000461"/>
    </source>
</evidence>
<dbReference type="OMA" id="QRKWAHA"/>
<dbReference type="KEGG" id="sapo:SAPIO_CDS7256"/>
<protein>
    <recommendedName>
        <fullName evidence="9">Cytochrome P450</fullName>
    </recommendedName>
</protein>
<dbReference type="Gene3D" id="1.10.630.10">
    <property type="entry name" value="Cytochrome P450"/>
    <property type="match status" value="1"/>
</dbReference>
<evidence type="ECO:0000313" key="8">
    <source>
        <dbReference type="Proteomes" id="UP000028545"/>
    </source>
</evidence>
<dbReference type="InterPro" id="IPR017972">
    <property type="entry name" value="Cyt_P450_CS"/>
</dbReference>
<dbReference type="InterPro" id="IPR002401">
    <property type="entry name" value="Cyt_P450_E_grp-I"/>
</dbReference>
<comment type="caution">
    <text evidence="7">The sequence shown here is derived from an EMBL/GenBank/DDBJ whole genome shotgun (WGS) entry which is preliminary data.</text>
</comment>
<evidence type="ECO:0008006" key="9">
    <source>
        <dbReference type="Google" id="ProtNLM"/>
    </source>
</evidence>
<evidence type="ECO:0000256" key="2">
    <source>
        <dbReference type="ARBA" id="ARBA00022723"/>
    </source>
</evidence>